<gene>
    <name evidence="2" type="ORF">RGR602_PC01433</name>
</gene>
<keyword evidence="2" id="KW-0614">Plasmid</keyword>
<dbReference type="EMBL" id="CP006880">
    <property type="protein sequence ID" value="AJD45459.1"/>
    <property type="molecule type" value="Genomic_DNA"/>
</dbReference>
<name>A0A0B4XBV2_9HYPH</name>
<feature type="compositionally biased region" description="Low complexity" evidence="1">
    <location>
        <begin position="23"/>
        <end position="38"/>
    </location>
</feature>
<evidence type="ECO:0000313" key="3">
    <source>
        <dbReference type="Proteomes" id="UP000031368"/>
    </source>
</evidence>
<organism evidence="2 3">
    <name type="scientific">Rhizobium gallicum bv. gallicum R602sp</name>
    <dbReference type="NCBI Taxonomy" id="1041138"/>
    <lineage>
        <taxon>Bacteria</taxon>
        <taxon>Pseudomonadati</taxon>
        <taxon>Pseudomonadota</taxon>
        <taxon>Alphaproteobacteria</taxon>
        <taxon>Hyphomicrobiales</taxon>
        <taxon>Rhizobiaceae</taxon>
        <taxon>Rhizobium/Agrobacterium group</taxon>
        <taxon>Rhizobium</taxon>
    </lineage>
</organism>
<feature type="compositionally biased region" description="Basic and acidic residues" evidence="1">
    <location>
        <begin position="1"/>
        <end position="18"/>
    </location>
</feature>
<dbReference type="AlphaFoldDB" id="A0A0B4XBV2"/>
<reference evidence="2 3" key="1">
    <citation type="submission" date="2013-11" db="EMBL/GenBank/DDBJ databases">
        <title>Complete genome sequence of Rhizobium gallicum bv. gallicum R602.</title>
        <authorList>
            <person name="Bustos P."/>
            <person name="Santamaria R.I."/>
            <person name="Lozano L."/>
            <person name="Acosta J.L."/>
            <person name="Ormeno-Orrillo E."/>
            <person name="Rogel M.A."/>
            <person name="Romero D."/>
            <person name="Cevallos M.A."/>
            <person name="Martinez-Romero E."/>
            <person name="Gonzalez V."/>
        </authorList>
    </citation>
    <scope>NUCLEOTIDE SEQUENCE [LARGE SCALE GENOMIC DNA]</scope>
    <source>
        <strain evidence="2 3">R602</strain>
        <plasmid evidence="2 3">pRgalR602c</plasmid>
    </source>
</reference>
<dbReference type="Proteomes" id="UP000031368">
    <property type="component" value="Plasmid pRgalR602c"/>
</dbReference>
<proteinExistence type="predicted"/>
<protein>
    <submittedName>
        <fullName evidence="2">Uncharacterized protein</fullName>
    </submittedName>
</protein>
<keyword evidence="3" id="KW-1185">Reference proteome</keyword>
<feature type="compositionally biased region" description="Basic and acidic residues" evidence="1">
    <location>
        <begin position="59"/>
        <end position="73"/>
    </location>
</feature>
<accession>A0A0B4XBV2</accession>
<evidence type="ECO:0000256" key="1">
    <source>
        <dbReference type="SAM" id="MobiDB-lite"/>
    </source>
</evidence>
<dbReference type="KEGG" id="rga:RGR602_PC01433"/>
<geneLocation type="plasmid" evidence="2 3">
    <name>pRgalR602c</name>
</geneLocation>
<dbReference type="HOGENOM" id="CLU_2702245_0_0_5"/>
<feature type="compositionally biased region" description="Polar residues" evidence="1">
    <location>
        <begin position="45"/>
        <end position="55"/>
    </location>
</feature>
<evidence type="ECO:0000313" key="2">
    <source>
        <dbReference type="EMBL" id="AJD45459.1"/>
    </source>
</evidence>
<sequence>MGTGRDRADLRQTHDRHLPPVGTPTAAASTTRTASPARKLIHAPQEQTTSVSAYNLNRAGDDRDRRVHLHRQD</sequence>
<feature type="region of interest" description="Disordered" evidence="1">
    <location>
        <begin position="1"/>
        <end position="73"/>
    </location>
</feature>